<proteinExistence type="predicted"/>
<gene>
    <name evidence="1" type="ORF">FMOSSE_LOCUS3021</name>
</gene>
<evidence type="ECO:0000313" key="2">
    <source>
        <dbReference type="Proteomes" id="UP000789375"/>
    </source>
</evidence>
<protein>
    <submittedName>
        <fullName evidence="1">1421_t:CDS:1</fullName>
    </submittedName>
</protein>
<evidence type="ECO:0000313" key="1">
    <source>
        <dbReference type="EMBL" id="CAG8480952.1"/>
    </source>
</evidence>
<name>A0A9N8WBJ2_FUNMO</name>
<dbReference type="EMBL" id="CAJVPP010000421">
    <property type="protein sequence ID" value="CAG8480952.1"/>
    <property type="molecule type" value="Genomic_DNA"/>
</dbReference>
<sequence>MYLITTTLLLGQSQIRDCILPLEFQIPLPIQMINIVLKTVNDYTHLETSQDSVVVPWIQQIALNNVVLRGYLGMTNIDKVIDEVPSMINNFWLISKELDCITARQDENLIFILETKFVCSKISSIGKHRQDLNKKSKMRPVM</sequence>
<keyword evidence="2" id="KW-1185">Reference proteome</keyword>
<comment type="caution">
    <text evidence="1">The sequence shown here is derived from an EMBL/GenBank/DDBJ whole genome shotgun (WGS) entry which is preliminary data.</text>
</comment>
<organism evidence="1 2">
    <name type="scientific">Funneliformis mosseae</name>
    <name type="common">Endomycorrhizal fungus</name>
    <name type="synonym">Glomus mosseae</name>
    <dbReference type="NCBI Taxonomy" id="27381"/>
    <lineage>
        <taxon>Eukaryota</taxon>
        <taxon>Fungi</taxon>
        <taxon>Fungi incertae sedis</taxon>
        <taxon>Mucoromycota</taxon>
        <taxon>Glomeromycotina</taxon>
        <taxon>Glomeromycetes</taxon>
        <taxon>Glomerales</taxon>
        <taxon>Glomeraceae</taxon>
        <taxon>Funneliformis</taxon>
    </lineage>
</organism>
<accession>A0A9N8WBJ2</accession>
<dbReference type="Proteomes" id="UP000789375">
    <property type="component" value="Unassembled WGS sequence"/>
</dbReference>
<reference evidence="1" key="1">
    <citation type="submission" date="2021-06" db="EMBL/GenBank/DDBJ databases">
        <authorList>
            <person name="Kallberg Y."/>
            <person name="Tangrot J."/>
            <person name="Rosling A."/>
        </authorList>
    </citation>
    <scope>NUCLEOTIDE SEQUENCE</scope>
    <source>
        <strain evidence="1">87-6 pot B 2015</strain>
    </source>
</reference>
<dbReference type="AlphaFoldDB" id="A0A9N8WBJ2"/>